<feature type="domain" description="Gcp-like" evidence="9">
    <location>
        <begin position="26"/>
        <end position="71"/>
    </location>
</feature>
<evidence type="ECO:0000256" key="3">
    <source>
        <dbReference type="ARBA" id="ARBA00022694"/>
    </source>
</evidence>
<dbReference type="AlphaFoldDB" id="A0A2G9YXY1"/>
<dbReference type="NCBIfam" id="TIGR00329">
    <property type="entry name" value="gcp_kae1"/>
    <property type="match status" value="1"/>
</dbReference>
<dbReference type="InterPro" id="IPR022450">
    <property type="entry name" value="TsaD"/>
</dbReference>
<gene>
    <name evidence="8 10" type="primary">tsaD</name>
    <name evidence="10" type="ORF">COX36_02510</name>
</gene>
<evidence type="ECO:0000256" key="2">
    <source>
        <dbReference type="ARBA" id="ARBA00022679"/>
    </source>
</evidence>
<evidence type="ECO:0000259" key="9">
    <source>
        <dbReference type="Pfam" id="PF00814"/>
    </source>
</evidence>
<comment type="cofactor">
    <cofactor evidence="8">
        <name>Fe(2+)</name>
        <dbReference type="ChEBI" id="CHEBI:29033"/>
    </cofactor>
    <text evidence="8">Binds 1 Fe(2+) ion per subunit.</text>
</comment>
<dbReference type="SUPFAM" id="SSF53067">
    <property type="entry name" value="Actin-like ATPase domain"/>
    <property type="match status" value="2"/>
</dbReference>
<accession>A0A2G9YXY1</accession>
<feature type="domain" description="Gcp-like" evidence="9">
    <location>
        <begin position="94"/>
        <end position="345"/>
    </location>
</feature>
<reference evidence="10 11" key="1">
    <citation type="submission" date="2017-09" db="EMBL/GenBank/DDBJ databases">
        <title>Depth-based differentiation of microbial function through sediment-hosted aquifers and enrichment of novel symbionts in the deep terrestrial subsurface.</title>
        <authorList>
            <person name="Probst A.J."/>
            <person name="Ladd B."/>
            <person name="Jarett J.K."/>
            <person name="Geller-Mcgrath D.E."/>
            <person name="Sieber C.M."/>
            <person name="Emerson J.B."/>
            <person name="Anantharaman K."/>
            <person name="Thomas B.C."/>
            <person name="Malmstrom R."/>
            <person name="Stieglmeier M."/>
            <person name="Klingl A."/>
            <person name="Woyke T."/>
            <person name="Ryan C.M."/>
            <person name="Banfield J.F."/>
        </authorList>
    </citation>
    <scope>NUCLEOTIDE SEQUENCE [LARGE SCALE GENOMIC DNA]</scope>
    <source>
        <strain evidence="10">CG23_combo_of_CG06-09_8_20_14_all_38_19</strain>
    </source>
</reference>
<keyword evidence="5 8" id="KW-0408">Iron</keyword>
<evidence type="ECO:0000313" key="11">
    <source>
        <dbReference type="Proteomes" id="UP000230273"/>
    </source>
</evidence>
<evidence type="ECO:0000256" key="8">
    <source>
        <dbReference type="HAMAP-Rule" id="MF_01445"/>
    </source>
</evidence>
<evidence type="ECO:0000256" key="6">
    <source>
        <dbReference type="ARBA" id="ARBA00023315"/>
    </source>
</evidence>
<keyword evidence="6 8" id="KW-0012">Acyltransferase</keyword>
<protein>
    <recommendedName>
        <fullName evidence="8">tRNA N6-adenosine threonylcarbamoyltransferase</fullName>
        <ecNumber evidence="8">2.3.1.234</ecNumber>
    </recommendedName>
    <alternativeName>
        <fullName evidence="8">N6-L-threonylcarbamoyladenine synthase</fullName>
        <shortName evidence="8">t(6)A synthase</shortName>
    </alternativeName>
    <alternativeName>
        <fullName evidence="8">t(6)A37 threonylcarbamoyladenosine biosynthesis protein TsaD</fullName>
    </alternativeName>
    <alternativeName>
        <fullName evidence="8">tRNA threonylcarbamoyladenosine biosynthesis protein TsaD</fullName>
    </alternativeName>
</protein>
<proteinExistence type="inferred from homology"/>
<dbReference type="CDD" id="cd24133">
    <property type="entry name" value="ASKHA_NBD_TsaD_bac"/>
    <property type="match status" value="1"/>
</dbReference>
<sequence>MKILAIETSCDDTAVAVLEITRGRFKILSNIISSQVKLHAKYGGVYPMLAKREHQRNLPIVLNKALRRAGFVNIKYQKGTSSFYETANTKKGPNIDLIAVTVGPGLEPCLWVGVNFANELAKKLNLPIIPINHVEAHLVANFVRSNFQFPISNFQKIFPAIGLVVSGGHTQLILMKNFGEYKILGETRDDAAGECFDKTARILGLGYPGGPAIAAEAARHKPKAISYKPSLPRPMIYHKNYDFSFSGLKTAVLYKVKGEGLKAKDKKYIQAMCWEIQQAIIDVLIYKTLKAANDFKVKSIILGGGVAANKELRKQFAEKIKKEIPDSLFLIPDSKFCTDNAVMIAAAAYLHFLEKKPKAKKEMKAEANLEIG</sequence>
<evidence type="ECO:0000256" key="4">
    <source>
        <dbReference type="ARBA" id="ARBA00022723"/>
    </source>
</evidence>
<dbReference type="PANTHER" id="PTHR11735:SF6">
    <property type="entry name" value="TRNA N6-ADENOSINE THREONYLCARBAMOYLTRANSFERASE, MITOCHONDRIAL"/>
    <property type="match status" value="1"/>
</dbReference>
<dbReference type="GO" id="GO:0005506">
    <property type="term" value="F:iron ion binding"/>
    <property type="evidence" value="ECO:0007669"/>
    <property type="project" value="UniProtKB-UniRule"/>
</dbReference>
<keyword evidence="4 8" id="KW-0479">Metal-binding</keyword>
<name>A0A2G9YXY1_9BACT</name>
<feature type="binding site" evidence="8">
    <location>
        <position position="309"/>
    </location>
    <ligand>
        <name>substrate</name>
    </ligand>
</feature>
<dbReference type="PRINTS" id="PR00789">
    <property type="entry name" value="OSIALOPTASE"/>
</dbReference>
<dbReference type="Proteomes" id="UP000230273">
    <property type="component" value="Unassembled WGS sequence"/>
</dbReference>
<dbReference type="EC" id="2.3.1.234" evidence="8"/>
<comment type="function">
    <text evidence="8">Required for the formation of a threonylcarbamoyl group on adenosine at position 37 (t(6)A37) in tRNAs that read codons beginning with adenine. Is involved in the transfer of the threonylcarbamoyl moiety of threonylcarbamoyl-AMP (TC-AMP) to the N6 group of A37, together with TsaE and TsaB. TsaD likely plays a direct catalytic role in this reaction.</text>
</comment>
<dbReference type="InterPro" id="IPR043129">
    <property type="entry name" value="ATPase_NBD"/>
</dbReference>
<dbReference type="PANTHER" id="PTHR11735">
    <property type="entry name" value="TRNA N6-ADENOSINE THREONYLCARBAMOYLTRANSFERASE"/>
    <property type="match status" value="1"/>
</dbReference>
<feature type="binding site" evidence="8">
    <location>
        <position position="137"/>
    </location>
    <ligand>
        <name>Fe cation</name>
        <dbReference type="ChEBI" id="CHEBI:24875"/>
    </ligand>
</feature>
<organism evidence="10 11">
    <name type="scientific">Candidatus Nealsonbacteria bacterium CG23_combo_of_CG06-09_8_20_14_all_38_19</name>
    <dbReference type="NCBI Taxonomy" id="1974721"/>
    <lineage>
        <taxon>Bacteria</taxon>
        <taxon>Candidatus Nealsoniibacteriota</taxon>
    </lineage>
</organism>
<dbReference type="FunFam" id="3.30.420.40:FF:000040">
    <property type="entry name" value="tRNA N6-adenosine threonylcarbamoyltransferase"/>
    <property type="match status" value="1"/>
</dbReference>
<dbReference type="InterPro" id="IPR000905">
    <property type="entry name" value="Gcp-like_dom"/>
</dbReference>
<dbReference type="InterPro" id="IPR017861">
    <property type="entry name" value="KAE1/TsaD"/>
</dbReference>
<comment type="caution">
    <text evidence="10">The sequence shown here is derived from an EMBL/GenBank/DDBJ whole genome shotgun (WGS) entry which is preliminary data.</text>
</comment>
<feature type="binding site" evidence="8">
    <location>
        <position position="133"/>
    </location>
    <ligand>
        <name>Fe cation</name>
        <dbReference type="ChEBI" id="CHEBI:24875"/>
    </ligand>
</feature>
<keyword evidence="1 8" id="KW-0963">Cytoplasm</keyword>
<comment type="similarity">
    <text evidence="8">Belongs to the KAE1 / TsaD family.</text>
</comment>
<dbReference type="Pfam" id="PF00814">
    <property type="entry name" value="TsaD"/>
    <property type="match status" value="2"/>
</dbReference>
<comment type="subcellular location">
    <subcellularLocation>
        <location evidence="8">Cytoplasm</location>
    </subcellularLocation>
</comment>
<evidence type="ECO:0000313" key="10">
    <source>
        <dbReference type="EMBL" id="PIP23583.1"/>
    </source>
</evidence>
<keyword evidence="3 8" id="KW-0819">tRNA processing</keyword>
<evidence type="ECO:0000256" key="1">
    <source>
        <dbReference type="ARBA" id="ARBA00022490"/>
    </source>
</evidence>
<dbReference type="GO" id="GO:0061711">
    <property type="term" value="F:tRNA N(6)-L-threonylcarbamoyladenine synthase activity"/>
    <property type="evidence" value="ECO:0007669"/>
    <property type="project" value="UniProtKB-EC"/>
</dbReference>
<dbReference type="HAMAP" id="MF_01445">
    <property type="entry name" value="TsaD"/>
    <property type="match status" value="1"/>
</dbReference>
<dbReference type="GO" id="GO:0005737">
    <property type="term" value="C:cytoplasm"/>
    <property type="evidence" value="ECO:0007669"/>
    <property type="project" value="UniProtKB-SubCell"/>
</dbReference>
<feature type="binding site" evidence="8">
    <location>
        <position position="197"/>
    </location>
    <ligand>
        <name>substrate</name>
    </ligand>
</feature>
<feature type="binding site" evidence="8">
    <location>
        <position position="210"/>
    </location>
    <ligand>
        <name>substrate</name>
    </ligand>
</feature>
<dbReference type="GO" id="GO:0002949">
    <property type="term" value="P:tRNA threonylcarbamoyladenosine modification"/>
    <property type="evidence" value="ECO:0007669"/>
    <property type="project" value="UniProtKB-UniRule"/>
</dbReference>
<comment type="caution">
    <text evidence="8">Lacks conserved residue(s) required for the propagation of feature annotation.</text>
</comment>
<dbReference type="NCBIfam" id="TIGR03723">
    <property type="entry name" value="T6A_TsaD_YgjD"/>
    <property type="match status" value="1"/>
</dbReference>
<dbReference type="Gene3D" id="3.30.420.40">
    <property type="match status" value="2"/>
</dbReference>
<evidence type="ECO:0000256" key="7">
    <source>
        <dbReference type="ARBA" id="ARBA00048117"/>
    </source>
</evidence>
<feature type="binding site" evidence="8">
    <location>
        <position position="339"/>
    </location>
    <ligand>
        <name>Fe cation</name>
        <dbReference type="ChEBI" id="CHEBI:24875"/>
    </ligand>
</feature>
<keyword evidence="2 8" id="KW-0808">Transferase</keyword>
<comment type="catalytic activity">
    <reaction evidence="7 8">
        <text>L-threonylcarbamoyladenylate + adenosine(37) in tRNA = N(6)-L-threonylcarbamoyladenosine(37) in tRNA + AMP + H(+)</text>
        <dbReference type="Rhea" id="RHEA:37059"/>
        <dbReference type="Rhea" id="RHEA-COMP:10162"/>
        <dbReference type="Rhea" id="RHEA-COMP:10163"/>
        <dbReference type="ChEBI" id="CHEBI:15378"/>
        <dbReference type="ChEBI" id="CHEBI:73682"/>
        <dbReference type="ChEBI" id="CHEBI:74411"/>
        <dbReference type="ChEBI" id="CHEBI:74418"/>
        <dbReference type="ChEBI" id="CHEBI:456215"/>
        <dbReference type="EC" id="2.3.1.234"/>
    </reaction>
</comment>
<evidence type="ECO:0000256" key="5">
    <source>
        <dbReference type="ARBA" id="ARBA00023004"/>
    </source>
</evidence>
<feature type="binding site" evidence="8">
    <location>
        <begin position="164"/>
        <end position="168"/>
    </location>
    <ligand>
        <name>substrate</name>
    </ligand>
</feature>
<dbReference type="EMBL" id="PCRP01000041">
    <property type="protein sequence ID" value="PIP23583.1"/>
    <property type="molecule type" value="Genomic_DNA"/>
</dbReference>